<evidence type="ECO:0000256" key="3">
    <source>
        <dbReference type="ARBA" id="ARBA00012452"/>
    </source>
</evidence>
<dbReference type="PROSITE" id="PS50405">
    <property type="entry name" value="GST_CTER"/>
    <property type="match status" value="1"/>
</dbReference>
<dbReference type="GO" id="GO:0004364">
    <property type="term" value="F:glutathione transferase activity"/>
    <property type="evidence" value="ECO:0007669"/>
    <property type="project" value="UniProtKB-EC"/>
</dbReference>
<keyword evidence="5" id="KW-0216">Detoxification</keyword>
<dbReference type="InterPro" id="IPR036282">
    <property type="entry name" value="Glutathione-S-Trfase_C_sf"/>
</dbReference>
<evidence type="ECO:0000256" key="2">
    <source>
        <dbReference type="ARBA" id="ARBA00010128"/>
    </source>
</evidence>
<dbReference type="Proteomes" id="UP001642260">
    <property type="component" value="Unassembled WGS sequence"/>
</dbReference>
<dbReference type="InterPro" id="IPR004046">
    <property type="entry name" value="GST_C"/>
</dbReference>
<dbReference type="Gene3D" id="1.20.1050.10">
    <property type="match status" value="1"/>
</dbReference>
<dbReference type="SFLD" id="SFLDS00019">
    <property type="entry name" value="Glutathione_Transferase_(cytos"/>
    <property type="match status" value="1"/>
</dbReference>
<evidence type="ECO:0000259" key="10">
    <source>
        <dbReference type="PROSITE" id="PS50405"/>
    </source>
</evidence>
<dbReference type="InterPro" id="IPR004045">
    <property type="entry name" value="Glutathione_S-Trfase_N"/>
</dbReference>
<dbReference type="AlphaFoldDB" id="A0ABC8KC60"/>
<dbReference type="SUPFAM" id="SSF47616">
    <property type="entry name" value="GST C-terminal domain-like"/>
    <property type="match status" value="1"/>
</dbReference>
<dbReference type="PROSITE" id="PS50404">
    <property type="entry name" value="GST_NTER"/>
    <property type="match status" value="1"/>
</dbReference>
<dbReference type="PANTHER" id="PTHR43900">
    <property type="entry name" value="GLUTATHIONE S-TRANSFERASE RHO"/>
    <property type="match status" value="1"/>
</dbReference>
<proteinExistence type="inferred from homology"/>
<comment type="similarity">
    <text evidence="2">Belongs to the GST superfamily. Phi family.</text>
</comment>
<evidence type="ECO:0000256" key="7">
    <source>
        <dbReference type="ARBA" id="ARBA00047960"/>
    </source>
</evidence>
<dbReference type="InterPro" id="IPR040079">
    <property type="entry name" value="Glutathione_S-Trfase"/>
</dbReference>
<dbReference type="CDD" id="cd03187">
    <property type="entry name" value="GST_C_Phi"/>
    <property type="match status" value="1"/>
</dbReference>
<name>A0ABC8KC60_ERUVS</name>
<dbReference type="GO" id="GO:0009407">
    <property type="term" value="P:toxin catabolic process"/>
    <property type="evidence" value="ECO:0007669"/>
    <property type="project" value="UniProtKB-ARBA"/>
</dbReference>
<comment type="caution">
    <text evidence="11">The sequence shown here is derived from an EMBL/GenBank/DDBJ whole genome shotgun (WGS) entry which is preliminary data.</text>
</comment>
<evidence type="ECO:0000256" key="4">
    <source>
        <dbReference type="ARBA" id="ARBA00022490"/>
    </source>
</evidence>
<evidence type="ECO:0000256" key="8">
    <source>
        <dbReference type="SAM" id="MobiDB-lite"/>
    </source>
</evidence>
<feature type="domain" description="GST N-terminal" evidence="9">
    <location>
        <begin position="47"/>
        <end position="128"/>
    </location>
</feature>
<evidence type="ECO:0000259" key="9">
    <source>
        <dbReference type="PROSITE" id="PS50404"/>
    </source>
</evidence>
<dbReference type="SUPFAM" id="SSF52833">
    <property type="entry name" value="Thioredoxin-like"/>
    <property type="match status" value="1"/>
</dbReference>
<evidence type="ECO:0000313" key="11">
    <source>
        <dbReference type="EMBL" id="CAH8353244.1"/>
    </source>
</evidence>
<dbReference type="Gene3D" id="3.40.30.10">
    <property type="entry name" value="Glutaredoxin"/>
    <property type="match status" value="1"/>
</dbReference>
<gene>
    <name evidence="11" type="ORF">ERUC_LOCUS18999</name>
</gene>
<dbReference type="SFLD" id="SFLDG01154">
    <property type="entry name" value="Main.5:_Phi-like"/>
    <property type="match status" value="1"/>
</dbReference>
<dbReference type="InterPro" id="IPR034347">
    <property type="entry name" value="GST_Phi_C"/>
</dbReference>
<dbReference type="EC" id="2.5.1.18" evidence="3"/>
<reference evidence="11 12" key="1">
    <citation type="submission" date="2022-03" db="EMBL/GenBank/DDBJ databases">
        <authorList>
            <person name="Macdonald S."/>
            <person name="Ahmed S."/>
            <person name="Newling K."/>
        </authorList>
    </citation>
    <scope>NUCLEOTIDE SEQUENCE [LARGE SCALE GENOMIC DNA]</scope>
</reference>
<organism evidence="11 12">
    <name type="scientific">Eruca vesicaria subsp. sativa</name>
    <name type="common">Garden rocket</name>
    <name type="synonym">Eruca sativa</name>
    <dbReference type="NCBI Taxonomy" id="29727"/>
    <lineage>
        <taxon>Eukaryota</taxon>
        <taxon>Viridiplantae</taxon>
        <taxon>Streptophyta</taxon>
        <taxon>Embryophyta</taxon>
        <taxon>Tracheophyta</taxon>
        <taxon>Spermatophyta</taxon>
        <taxon>Magnoliopsida</taxon>
        <taxon>eudicotyledons</taxon>
        <taxon>Gunneridae</taxon>
        <taxon>Pentapetalae</taxon>
        <taxon>rosids</taxon>
        <taxon>malvids</taxon>
        <taxon>Brassicales</taxon>
        <taxon>Brassicaceae</taxon>
        <taxon>Brassiceae</taxon>
        <taxon>Eruca</taxon>
    </lineage>
</organism>
<sequence>MSSIILRGRLLPPLPIKLHLHPSPSHSHSNLKFTSKSSPSPPTITMASIKVHGVPMSTATMRVLAALYEKELDFELIPVDMRAGAHKQEPFVSLNPFGQIPALEDGDLTLFESRAISEYIADEYSEKGEKLLCPGCKKVKALIKVWLQVEGQQFDPIASKIAFERVFKGMFGMTTDPAAVQELEGKLVKVLDIYEARLEKSEFLACDCFTLADLNHLPVIHYLMGTDSKALFESRPKVSEWVKKITARPAWAKVVDLQKQ</sequence>
<feature type="domain" description="GST C-terminal" evidence="10">
    <location>
        <begin position="136"/>
        <end position="260"/>
    </location>
</feature>
<dbReference type="GO" id="GO:0005829">
    <property type="term" value="C:cytosol"/>
    <property type="evidence" value="ECO:0007669"/>
    <property type="project" value="UniProtKB-SubCell"/>
</dbReference>
<dbReference type="Pfam" id="PF00043">
    <property type="entry name" value="GST_C"/>
    <property type="match status" value="1"/>
</dbReference>
<evidence type="ECO:0000256" key="5">
    <source>
        <dbReference type="ARBA" id="ARBA00022575"/>
    </source>
</evidence>
<comment type="catalytic activity">
    <reaction evidence="7">
        <text>RX + glutathione = an S-substituted glutathione + a halide anion + H(+)</text>
        <dbReference type="Rhea" id="RHEA:16437"/>
        <dbReference type="ChEBI" id="CHEBI:15378"/>
        <dbReference type="ChEBI" id="CHEBI:16042"/>
        <dbReference type="ChEBI" id="CHEBI:17792"/>
        <dbReference type="ChEBI" id="CHEBI:57925"/>
        <dbReference type="ChEBI" id="CHEBI:90779"/>
        <dbReference type="EC" id="2.5.1.18"/>
    </reaction>
</comment>
<dbReference type="FunFam" id="1.20.1050.10:FF:000004">
    <property type="entry name" value="Glutathione S-transferase F2"/>
    <property type="match status" value="1"/>
</dbReference>
<keyword evidence="4" id="KW-0963">Cytoplasm</keyword>
<keyword evidence="12" id="KW-1185">Reference proteome</keyword>
<dbReference type="SFLD" id="SFLDG00358">
    <property type="entry name" value="Main_(cytGST)"/>
    <property type="match status" value="1"/>
</dbReference>
<dbReference type="InterPro" id="IPR010987">
    <property type="entry name" value="Glutathione-S-Trfase_C-like"/>
</dbReference>
<evidence type="ECO:0000256" key="1">
    <source>
        <dbReference type="ARBA" id="ARBA00004514"/>
    </source>
</evidence>
<comment type="subcellular location">
    <subcellularLocation>
        <location evidence="1">Cytoplasm</location>
        <location evidence="1">Cytosol</location>
    </subcellularLocation>
</comment>
<dbReference type="FunFam" id="3.40.30.10:FF:000016">
    <property type="entry name" value="Glutathione S-transferase F2"/>
    <property type="match status" value="1"/>
</dbReference>
<accession>A0ABC8KC60</accession>
<evidence type="ECO:0000313" key="12">
    <source>
        <dbReference type="Proteomes" id="UP001642260"/>
    </source>
</evidence>
<dbReference type="CDD" id="cd03053">
    <property type="entry name" value="GST_N_Phi"/>
    <property type="match status" value="1"/>
</dbReference>
<feature type="region of interest" description="Disordered" evidence="8">
    <location>
        <begin position="21"/>
        <end position="40"/>
    </location>
</feature>
<dbReference type="PANTHER" id="PTHR43900:SF44">
    <property type="entry name" value="GLUTATHIONE S-TRANSFERASE F8, CHLOROPLASTIC"/>
    <property type="match status" value="1"/>
</dbReference>
<keyword evidence="6" id="KW-0808">Transferase</keyword>
<dbReference type="InterPro" id="IPR036249">
    <property type="entry name" value="Thioredoxin-like_sf"/>
</dbReference>
<dbReference type="EMBL" id="CAKOAT010179599">
    <property type="protein sequence ID" value="CAH8353244.1"/>
    <property type="molecule type" value="Genomic_DNA"/>
</dbReference>
<protein>
    <recommendedName>
        <fullName evidence="3">glutathione transferase</fullName>
        <ecNumber evidence="3">2.5.1.18</ecNumber>
    </recommendedName>
</protein>
<dbReference type="Pfam" id="PF02798">
    <property type="entry name" value="GST_N"/>
    <property type="match status" value="1"/>
</dbReference>
<evidence type="ECO:0000256" key="6">
    <source>
        <dbReference type="ARBA" id="ARBA00022679"/>
    </source>
</evidence>